<keyword evidence="5" id="KW-0418">Kinase</keyword>
<dbReference type="GO" id="GO:0004674">
    <property type="term" value="F:protein serine/threonine kinase activity"/>
    <property type="evidence" value="ECO:0007669"/>
    <property type="project" value="TreeGrafter"/>
</dbReference>
<dbReference type="InterPro" id="IPR008271">
    <property type="entry name" value="Ser/Thr_kinase_AS"/>
</dbReference>
<reference evidence="5" key="1">
    <citation type="journal article" date="2020" name="Nat. Commun.">
        <title>Large-scale genome sequencing of mycorrhizal fungi provides insights into the early evolution of symbiotic traits.</title>
        <authorList>
            <person name="Miyauchi S."/>
            <person name="Kiss E."/>
            <person name="Kuo A."/>
            <person name="Drula E."/>
            <person name="Kohler A."/>
            <person name="Sanchez-Garcia M."/>
            <person name="Morin E."/>
            <person name="Andreopoulos B."/>
            <person name="Barry K.W."/>
            <person name="Bonito G."/>
            <person name="Buee M."/>
            <person name="Carver A."/>
            <person name="Chen C."/>
            <person name="Cichocki N."/>
            <person name="Clum A."/>
            <person name="Culley D."/>
            <person name="Crous P.W."/>
            <person name="Fauchery L."/>
            <person name="Girlanda M."/>
            <person name="Hayes R.D."/>
            <person name="Keri Z."/>
            <person name="LaButti K."/>
            <person name="Lipzen A."/>
            <person name="Lombard V."/>
            <person name="Magnuson J."/>
            <person name="Maillard F."/>
            <person name="Murat C."/>
            <person name="Nolan M."/>
            <person name="Ohm R.A."/>
            <person name="Pangilinan J."/>
            <person name="Pereira M.F."/>
            <person name="Perotto S."/>
            <person name="Peter M."/>
            <person name="Pfister S."/>
            <person name="Riley R."/>
            <person name="Sitrit Y."/>
            <person name="Stielow J.B."/>
            <person name="Szollosi G."/>
            <person name="Zifcakova L."/>
            <person name="Stursova M."/>
            <person name="Spatafora J.W."/>
            <person name="Tedersoo L."/>
            <person name="Vaario L.M."/>
            <person name="Yamada A."/>
            <person name="Yan M."/>
            <person name="Wang P."/>
            <person name="Xu J."/>
            <person name="Bruns T."/>
            <person name="Baldrian P."/>
            <person name="Vilgalys R."/>
            <person name="Dunand C."/>
            <person name="Henrissat B."/>
            <person name="Grigoriev I.V."/>
            <person name="Hibbett D."/>
            <person name="Nagy L.G."/>
            <person name="Martin F.M."/>
        </authorList>
    </citation>
    <scope>NUCLEOTIDE SEQUENCE</scope>
    <source>
        <strain evidence="5">UH-Tt-Lm1</strain>
    </source>
</reference>
<dbReference type="PANTHER" id="PTHR44329">
    <property type="entry name" value="SERINE/THREONINE-PROTEIN KINASE TNNI3K-RELATED"/>
    <property type="match status" value="1"/>
</dbReference>
<reference evidence="5" key="2">
    <citation type="submission" date="2020-11" db="EMBL/GenBank/DDBJ databases">
        <authorList>
            <consortium name="DOE Joint Genome Institute"/>
            <person name="Kuo A."/>
            <person name="Miyauchi S."/>
            <person name="Kiss E."/>
            <person name="Drula E."/>
            <person name="Kohler A."/>
            <person name="Sanchez-Garcia M."/>
            <person name="Andreopoulos B."/>
            <person name="Barry K.W."/>
            <person name="Bonito G."/>
            <person name="Buee M."/>
            <person name="Carver A."/>
            <person name="Chen C."/>
            <person name="Cichocki N."/>
            <person name="Clum A."/>
            <person name="Culley D."/>
            <person name="Crous P.W."/>
            <person name="Fauchery L."/>
            <person name="Girlanda M."/>
            <person name="Hayes R."/>
            <person name="Keri Z."/>
            <person name="Labutti K."/>
            <person name="Lipzen A."/>
            <person name="Lombard V."/>
            <person name="Magnuson J."/>
            <person name="Maillard F."/>
            <person name="Morin E."/>
            <person name="Murat C."/>
            <person name="Nolan M."/>
            <person name="Ohm R."/>
            <person name="Pangilinan J."/>
            <person name="Pereira M."/>
            <person name="Perotto S."/>
            <person name="Peter M."/>
            <person name="Riley R."/>
            <person name="Sitrit Y."/>
            <person name="Stielow B."/>
            <person name="Szollosi G."/>
            <person name="Zifcakova L."/>
            <person name="Stursova M."/>
            <person name="Spatafora J.W."/>
            <person name="Tedersoo L."/>
            <person name="Vaario L.-M."/>
            <person name="Yamada A."/>
            <person name="Yan M."/>
            <person name="Wang P."/>
            <person name="Xu J."/>
            <person name="Bruns T."/>
            <person name="Baldrian P."/>
            <person name="Vilgalys R."/>
            <person name="Henrissat B."/>
            <person name="Grigoriev I.V."/>
            <person name="Hibbett D."/>
            <person name="Nagy L.G."/>
            <person name="Martin F.M."/>
        </authorList>
    </citation>
    <scope>NUCLEOTIDE SEQUENCE</scope>
    <source>
        <strain evidence="5">UH-Tt-Lm1</strain>
    </source>
</reference>
<comment type="caution">
    <text evidence="5">The sequence shown here is derived from an EMBL/GenBank/DDBJ whole genome shotgun (WGS) entry which is preliminary data.</text>
</comment>
<dbReference type="Gene3D" id="1.10.510.10">
    <property type="entry name" value="Transferase(Phosphotransferase) domain 1"/>
    <property type="match status" value="1"/>
</dbReference>
<dbReference type="InterPro" id="IPR011009">
    <property type="entry name" value="Kinase-like_dom_sf"/>
</dbReference>
<protein>
    <submittedName>
        <fullName evidence="5">Kinase-like domain-containing protein</fullName>
    </submittedName>
</protein>
<dbReference type="PANTHER" id="PTHR44329:SF298">
    <property type="entry name" value="MIXED LINEAGE KINASE DOMAIN-LIKE PROTEIN"/>
    <property type="match status" value="1"/>
</dbReference>
<dbReference type="PROSITE" id="PS00108">
    <property type="entry name" value="PROTEIN_KINASE_ST"/>
    <property type="match status" value="1"/>
</dbReference>
<dbReference type="PROSITE" id="PS50011">
    <property type="entry name" value="PROTEIN_KINASE_DOM"/>
    <property type="match status" value="1"/>
</dbReference>
<name>A0A9P6H1G5_9AGAM</name>
<keyword evidence="5" id="KW-0808">Transferase</keyword>
<evidence type="ECO:0000313" key="6">
    <source>
        <dbReference type="Proteomes" id="UP000736335"/>
    </source>
</evidence>
<organism evidence="5 6">
    <name type="scientific">Thelephora terrestris</name>
    <dbReference type="NCBI Taxonomy" id="56493"/>
    <lineage>
        <taxon>Eukaryota</taxon>
        <taxon>Fungi</taxon>
        <taxon>Dikarya</taxon>
        <taxon>Basidiomycota</taxon>
        <taxon>Agaricomycotina</taxon>
        <taxon>Agaricomycetes</taxon>
        <taxon>Thelephorales</taxon>
        <taxon>Thelephoraceae</taxon>
        <taxon>Thelephora</taxon>
    </lineage>
</organism>
<dbReference type="Pfam" id="PF00069">
    <property type="entry name" value="Pkinase"/>
    <property type="match status" value="1"/>
</dbReference>
<gene>
    <name evidence="5" type="ORF">BJ322DRAFT_1115022</name>
</gene>
<dbReference type="SUPFAM" id="SSF56112">
    <property type="entry name" value="Protein kinase-like (PK-like)"/>
    <property type="match status" value="1"/>
</dbReference>
<dbReference type="SMART" id="SM00220">
    <property type="entry name" value="S_TKc"/>
    <property type="match status" value="1"/>
</dbReference>
<feature type="region of interest" description="Disordered" evidence="3">
    <location>
        <begin position="367"/>
        <end position="386"/>
    </location>
</feature>
<dbReference type="GO" id="GO:0005524">
    <property type="term" value="F:ATP binding"/>
    <property type="evidence" value="ECO:0007669"/>
    <property type="project" value="UniProtKB-KW"/>
</dbReference>
<keyword evidence="1" id="KW-0547">Nucleotide-binding</keyword>
<keyword evidence="2" id="KW-0067">ATP-binding</keyword>
<proteinExistence type="predicted"/>
<feature type="domain" description="Protein kinase" evidence="4">
    <location>
        <begin position="110"/>
        <end position="365"/>
    </location>
</feature>
<dbReference type="Proteomes" id="UP000736335">
    <property type="component" value="Unassembled WGS sequence"/>
</dbReference>
<evidence type="ECO:0000256" key="2">
    <source>
        <dbReference type="ARBA" id="ARBA00022840"/>
    </source>
</evidence>
<dbReference type="EMBL" id="WIUZ02000039">
    <property type="protein sequence ID" value="KAF9777434.1"/>
    <property type="molecule type" value="Genomic_DNA"/>
</dbReference>
<evidence type="ECO:0000259" key="4">
    <source>
        <dbReference type="PROSITE" id="PS50011"/>
    </source>
</evidence>
<keyword evidence="6" id="KW-1185">Reference proteome</keyword>
<dbReference type="OrthoDB" id="10261027at2759"/>
<dbReference type="InterPro" id="IPR000719">
    <property type="entry name" value="Prot_kinase_dom"/>
</dbReference>
<dbReference type="AlphaFoldDB" id="A0A9P6H1G5"/>
<dbReference type="InterPro" id="IPR051681">
    <property type="entry name" value="Ser/Thr_Kinases-Pseudokinases"/>
</dbReference>
<evidence type="ECO:0000313" key="5">
    <source>
        <dbReference type="EMBL" id="KAF9777434.1"/>
    </source>
</evidence>
<accession>A0A9P6H1G5</accession>
<sequence length="465" mass="51821">MATDNNRGPRPAHVLDPEDILQQWKGLLSRSLKRIDLHQVANLVKENREIAMKFRGKDAATIINAIDKLLKGGQLPDETQKRALNLMRRLAGASRQVPKSYLVGIFTRCKVEKTIFANGGFADVRKGRLKGKDVAIKTIRTSLQDEIEGRIILIHEAFCKECVVWMNMSHPNIHQLTAVIIKPDAREFSMVSEMMKNGNILIYTKRNKANRIRLVVDIARGLEYLHKSGVIHGDLKGPNILINNETPPQACIADFGLSAIAPRWCSRHFGYMAPELLSGVQASKEADMYAFGIVVYEVITGTRPFGDHRLEELPVLTLQGSRPPAPEDPGAAGFCQGTWEFAERCWDENPGQRPAARQAVEHFERAAKTSTVVDPGPTVSVREPIYPSVGNSSRNFTRLFGPPSRSNTGRFQQTAYATRVLVNNRAVPVPTLQAKREPNPLLRMYHHLISPRSAPRLEPSPQGGN</sequence>
<evidence type="ECO:0000256" key="3">
    <source>
        <dbReference type="SAM" id="MobiDB-lite"/>
    </source>
</evidence>
<evidence type="ECO:0000256" key="1">
    <source>
        <dbReference type="ARBA" id="ARBA00022741"/>
    </source>
</evidence>